<evidence type="ECO:0000313" key="1">
    <source>
        <dbReference type="EMBL" id="KAI0047822.1"/>
    </source>
</evidence>
<name>A0ACB8RV65_9AGAM</name>
<dbReference type="Proteomes" id="UP000814033">
    <property type="component" value="Unassembled WGS sequence"/>
</dbReference>
<proteinExistence type="predicted"/>
<evidence type="ECO:0000313" key="2">
    <source>
        <dbReference type="Proteomes" id="UP000814033"/>
    </source>
</evidence>
<protein>
    <submittedName>
        <fullName evidence="1">Uncharacterized protein</fullName>
    </submittedName>
</protein>
<dbReference type="EMBL" id="MU275897">
    <property type="protein sequence ID" value="KAI0047822.1"/>
    <property type="molecule type" value="Genomic_DNA"/>
</dbReference>
<gene>
    <name evidence="1" type="ORF">FA95DRAFT_1572274</name>
</gene>
<reference evidence="1" key="2">
    <citation type="journal article" date="2022" name="New Phytol.">
        <title>Evolutionary transition to the ectomycorrhizal habit in the genomes of a hyperdiverse lineage of mushroom-forming fungi.</title>
        <authorList>
            <person name="Looney B."/>
            <person name="Miyauchi S."/>
            <person name="Morin E."/>
            <person name="Drula E."/>
            <person name="Courty P.E."/>
            <person name="Kohler A."/>
            <person name="Kuo A."/>
            <person name="LaButti K."/>
            <person name="Pangilinan J."/>
            <person name="Lipzen A."/>
            <person name="Riley R."/>
            <person name="Andreopoulos W."/>
            <person name="He G."/>
            <person name="Johnson J."/>
            <person name="Nolan M."/>
            <person name="Tritt A."/>
            <person name="Barry K.W."/>
            <person name="Grigoriev I.V."/>
            <person name="Nagy L.G."/>
            <person name="Hibbett D."/>
            <person name="Henrissat B."/>
            <person name="Matheny P.B."/>
            <person name="Labbe J."/>
            <person name="Martin F.M."/>
        </authorList>
    </citation>
    <scope>NUCLEOTIDE SEQUENCE</scope>
    <source>
        <strain evidence="1">FP105234-sp</strain>
    </source>
</reference>
<keyword evidence="2" id="KW-1185">Reference proteome</keyword>
<organism evidence="1 2">
    <name type="scientific">Auriscalpium vulgare</name>
    <dbReference type="NCBI Taxonomy" id="40419"/>
    <lineage>
        <taxon>Eukaryota</taxon>
        <taxon>Fungi</taxon>
        <taxon>Dikarya</taxon>
        <taxon>Basidiomycota</taxon>
        <taxon>Agaricomycotina</taxon>
        <taxon>Agaricomycetes</taxon>
        <taxon>Russulales</taxon>
        <taxon>Auriscalpiaceae</taxon>
        <taxon>Auriscalpium</taxon>
    </lineage>
</organism>
<sequence>MSKCICGCTITIEDAFVLDCKHDLCQDCSRVPSISTQCPACRVTAALAKTPIDSEDLTRHLETVYKRHKELVMEKQQALRGERRTREALERVKSARDNLEARSQPSRPAAGSSADTLTPSKQRKRKRLDGGSRDSGGGPELPADELEAFICRASEGFANTTRSLHRLKENRDKELADLQSLCRQKDERIRDLETLRKKDVQALAANAKCVENLEASLAVQTSFNISWK</sequence>
<reference evidence="1" key="1">
    <citation type="submission" date="2021-02" db="EMBL/GenBank/DDBJ databases">
        <authorList>
            <consortium name="DOE Joint Genome Institute"/>
            <person name="Ahrendt S."/>
            <person name="Looney B.P."/>
            <person name="Miyauchi S."/>
            <person name="Morin E."/>
            <person name="Drula E."/>
            <person name="Courty P.E."/>
            <person name="Chicoki N."/>
            <person name="Fauchery L."/>
            <person name="Kohler A."/>
            <person name="Kuo A."/>
            <person name="Labutti K."/>
            <person name="Pangilinan J."/>
            <person name="Lipzen A."/>
            <person name="Riley R."/>
            <person name="Andreopoulos W."/>
            <person name="He G."/>
            <person name="Johnson J."/>
            <person name="Barry K.W."/>
            <person name="Grigoriev I.V."/>
            <person name="Nagy L."/>
            <person name="Hibbett D."/>
            <person name="Henrissat B."/>
            <person name="Matheny P.B."/>
            <person name="Labbe J."/>
            <person name="Martin F."/>
        </authorList>
    </citation>
    <scope>NUCLEOTIDE SEQUENCE</scope>
    <source>
        <strain evidence="1">FP105234-sp</strain>
    </source>
</reference>
<accession>A0ACB8RV65</accession>
<comment type="caution">
    <text evidence="1">The sequence shown here is derived from an EMBL/GenBank/DDBJ whole genome shotgun (WGS) entry which is preliminary data.</text>
</comment>